<dbReference type="Pfam" id="PF01135">
    <property type="entry name" value="PCMT"/>
    <property type="match status" value="1"/>
</dbReference>
<evidence type="ECO:0000313" key="11">
    <source>
        <dbReference type="Proteomes" id="UP001385499"/>
    </source>
</evidence>
<evidence type="ECO:0000256" key="8">
    <source>
        <dbReference type="ARBA" id="ARBA00022691"/>
    </source>
</evidence>
<dbReference type="CDD" id="cd02440">
    <property type="entry name" value="AdoMet_MTases"/>
    <property type="match status" value="1"/>
</dbReference>
<organism evidence="10 11">
    <name type="scientific">Roseibium algae</name>
    <dbReference type="NCBI Taxonomy" id="3123038"/>
    <lineage>
        <taxon>Bacteria</taxon>
        <taxon>Pseudomonadati</taxon>
        <taxon>Pseudomonadota</taxon>
        <taxon>Alphaproteobacteria</taxon>
        <taxon>Hyphomicrobiales</taxon>
        <taxon>Stappiaceae</taxon>
        <taxon>Roseibium</taxon>
    </lineage>
</organism>
<evidence type="ECO:0000256" key="2">
    <source>
        <dbReference type="ARBA" id="ARBA00005369"/>
    </source>
</evidence>
<keyword evidence="11" id="KW-1185">Reference proteome</keyword>
<evidence type="ECO:0000256" key="9">
    <source>
        <dbReference type="NCBIfam" id="TIGR00080"/>
    </source>
</evidence>
<dbReference type="PANTHER" id="PTHR11579:SF0">
    <property type="entry name" value="PROTEIN-L-ISOASPARTATE(D-ASPARTATE) O-METHYLTRANSFERASE"/>
    <property type="match status" value="1"/>
</dbReference>
<dbReference type="EC" id="2.1.1.77" evidence="3 9"/>
<dbReference type="Proteomes" id="UP001385499">
    <property type="component" value="Unassembled WGS sequence"/>
</dbReference>
<dbReference type="NCBIfam" id="NF001453">
    <property type="entry name" value="PRK00312.1"/>
    <property type="match status" value="1"/>
</dbReference>
<proteinExistence type="inferred from homology"/>
<accession>A0ABU8TQJ7</accession>
<dbReference type="Gene3D" id="3.40.50.150">
    <property type="entry name" value="Vaccinia Virus protein VP39"/>
    <property type="match status" value="1"/>
</dbReference>
<reference evidence="10 11" key="1">
    <citation type="submission" date="2024-02" db="EMBL/GenBank/DDBJ databases">
        <title>Roseibium algae sp. nov., isolated from marine alga (Grateloupia sp.), showing potential in myo-inositol conversion.</title>
        <authorList>
            <person name="Wang Y."/>
        </authorList>
    </citation>
    <scope>NUCLEOTIDE SEQUENCE [LARGE SCALE GENOMIC DNA]</scope>
    <source>
        <strain evidence="10 11">H3510</strain>
    </source>
</reference>
<evidence type="ECO:0000256" key="3">
    <source>
        <dbReference type="ARBA" id="ARBA00011890"/>
    </source>
</evidence>
<dbReference type="NCBIfam" id="TIGR00080">
    <property type="entry name" value="pimt"/>
    <property type="match status" value="1"/>
</dbReference>
<dbReference type="EMBL" id="JBAKIA010000014">
    <property type="protein sequence ID" value="MEJ8475996.1"/>
    <property type="molecule type" value="Genomic_DNA"/>
</dbReference>
<dbReference type="SUPFAM" id="SSF53335">
    <property type="entry name" value="S-adenosyl-L-methionine-dependent methyltransferases"/>
    <property type="match status" value="1"/>
</dbReference>
<evidence type="ECO:0000313" key="10">
    <source>
        <dbReference type="EMBL" id="MEJ8475996.1"/>
    </source>
</evidence>
<dbReference type="InterPro" id="IPR000682">
    <property type="entry name" value="PCMT"/>
</dbReference>
<keyword evidence="6 10" id="KW-0489">Methyltransferase</keyword>
<dbReference type="PROSITE" id="PS01279">
    <property type="entry name" value="PCMT"/>
    <property type="match status" value="1"/>
</dbReference>
<comment type="similarity">
    <text evidence="2">Belongs to the methyltransferase superfamily. L-isoaspartyl/D-aspartyl protein methyltransferase family.</text>
</comment>
<dbReference type="GO" id="GO:0004719">
    <property type="term" value="F:protein-L-isoaspartate (D-aspartate) O-methyltransferase activity"/>
    <property type="evidence" value="ECO:0007669"/>
    <property type="project" value="UniProtKB-EC"/>
</dbReference>
<evidence type="ECO:0000256" key="5">
    <source>
        <dbReference type="ARBA" id="ARBA00022490"/>
    </source>
</evidence>
<dbReference type="InterPro" id="IPR029063">
    <property type="entry name" value="SAM-dependent_MTases_sf"/>
</dbReference>
<name>A0ABU8TQJ7_9HYPH</name>
<dbReference type="GO" id="GO:0032259">
    <property type="term" value="P:methylation"/>
    <property type="evidence" value="ECO:0007669"/>
    <property type="project" value="UniProtKB-KW"/>
</dbReference>
<comment type="subcellular location">
    <subcellularLocation>
        <location evidence="1">Cytoplasm</location>
    </subcellularLocation>
</comment>
<sequence length="231" mass="24828">MMSNLTSLNLPSDPLSVDSDEARARAKLVLTLRGLGIGDRAVLSAIERVPRRLFLSAAHHGLAYEDSSIPIECGQAVLAPSFVARIVQSLQIEAGQRILEVGTGSGYQAAVLAHLGAEVDSIDRYSTLASLARQRIAALKLSNVRIHKGDGLEGLKQNAPFHRIVLTGAVTEIPEALLSQLGPRGILIAPVGEPSAPQRLVRIIRGDDKDEQQVLEIVRMVSLTKGRSERL</sequence>
<evidence type="ECO:0000256" key="7">
    <source>
        <dbReference type="ARBA" id="ARBA00022679"/>
    </source>
</evidence>
<gene>
    <name evidence="10" type="ORF">V6575_18035</name>
</gene>
<keyword evidence="7 10" id="KW-0808">Transferase</keyword>
<dbReference type="PANTHER" id="PTHR11579">
    <property type="entry name" value="PROTEIN-L-ISOASPARTATE O-METHYLTRANSFERASE"/>
    <property type="match status" value="1"/>
</dbReference>
<keyword evidence="5" id="KW-0963">Cytoplasm</keyword>
<keyword evidence="8" id="KW-0949">S-adenosyl-L-methionine</keyword>
<evidence type="ECO:0000256" key="1">
    <source>
        <dbReference type="ARBA" id="ARBA00004496"/>
    </source>
</evidence>
<evidence type="ECO:0000256" key="6">
    <source>
        <dbReference type="ARBA" id="ARBA00022603"/>
    </source>
</evidence>
<comment type="caution">
    <text evidence="10">The sequence shown here is derived from an EMBL/GenBank/DDBJ whole genome shotgun (WGS) entry which is preliminary data.</text>
</comment>
<protein>
    <recommendedName>
        <fullName evidence="4 9">Protein-L-isoaspartate O-methyltransferase</fullName>
        <ecNumber evidence="3 9">2.1.1.77</ecNumber>
    </recommendedName>
</protein>
<dbReference type="RefSeq" id="WP_340276295.1">
    <property type="nucleotide sequence ID" value="NZ_JBAKIA010000014.1"/>
</dbReference>
<evidence type="ECO:0000256" key="4">
    <source>
        <dbReference type="ARBA" id="ARBA00013346"/>
    </source>
</evidence>